<sequence length="421" mass="48673">MTNLERHIRHGGETLLRIPGLPSKVKRDLRDLLNVSSVHPSPKSEQAVKLLGLYERSVKIIATNPHRTNKMSHTAEQALHKKLSDELQTLITELDFEGESGEVLMDIRAKLLVGVTPDTLLELTLEVLRLVVEGTTHERKQSEQFFEQLNSSLATHLKSTKQSIQQSQSYLSHRQEMNLEFNMLMTRSHKILEKEQDYASLKSTLTPLLSQLTALSERLTHAEQREKILIERMEYTRNQAESLYESTHDYRCRLEDQAQRVLQDPLTKVYNRAAFHNRLELEYHRWIKNQHPLRIVLLDIDNFKSLNKNFGYSAGDKALKIIAKTIQKELSETDTVARFCGEEFMIIMPDRAEQESYLLMQTILRQVERLPFKFKDKHLTITLSAASVAFQEGDTPEEILERVYHAFQTAKKAGASQVSWQ</sequence>
<dbReference type="CDD" id="cd01949">
    <property type="entry name" value="GGDEF"/>
    <property type="match status" value="1"/>
</dbReference>
<dbReference type="EMBL" id="FQUH01000014">
    <property type="protein sequence ID" value="SHF66000.1"/>
    <property type="molecule type" value="Genomic_DNA"/>
</dbReference>
<dbReference type="GO" id="GO:0005886">
    <property type="term" value="C:plasma membrane"/>
    <property type="evidence" value="ECO:0007669"/>
    <property type="project" value="TreeGrafter"/>
</dbReference>
<evidence type="ECO:0000259" key="3">
    <source>
        <dbReference type="PROSITE" id="PS50887"/>
    </source>
</evidence>
<dbReference type="Pfam" id="PF00990">
    <property type="entry name" value="GGDEF"/>
    <property type="match status" value="1"/>
</dbReference>
<dbReference type="SUPFAM" id="SSF55073">
    <property type="entry name" value="Nucleotide cyclase"/>
    <property type="match status" value="1"/>
</dbReference>
<reference evidence="5" key="1">
    <citation type="submission" date="2016-11" db="EMBL/GenBank/DDBJ databases">
        <authorList>
            <person name="Varghese N."/>
            <person name="Submissions S."/>
        </authorList>
    </citation>
    <scope>NUCLEOTIDE SEQUENCE [LARGE SCALE GENOMIC DNA]</scope>
    <source>
        <strain evidence="5">DSM 21264</strain>
    </source>
</reference>
<dbReference type="AlphaFoldDB" id="A0A1M5DGA7"/>
<proteinExistence type="predicted"/>
<keyword evidence="5" id="KW-1185">Reference proteome</keyword>
<evidence type="ECO:0000313" key="5">
    <source>
        <dbReference type="Proteomes" id="UP000184159"/>
    </source>
</evidence>
<dbReference type="GO" id="GO:0052621">
    <property type="term" value="F:diguanylate cyclase activity"/>
    <property type="evidence" value="ECO:0007669"/>
    <property type="project" value="UniProtKB-EC"/>
</dbReference>
<dbReference type="InterPro" id="IPR000160">
    <property type="entry name" value="GGDEF_dom"/>
</dbReference>
<evidence type="ECO:0000256" key="1">
    <source>
        <dbReference type="ARBA" id="ARBA00012528"/>
    </source>
</evidence>
<dbReference type="InterPro" id="IPR048516">
    <property type="entry name" value="DGCcoil"/>
</dbReference>
<evidence type="ECO:0000313" key="4">
    <source>
        <dbReference type="EMBL" id="SHF66000.1"/>
    </source>
</evidence>
<dbReference type="PROSITE" id="PS50887">
    <property type="entry name" value="GGDEF"/>
    <property type="match status" value="1"/>
</dbReference>
<dbReference type="GO" id="GO:0043709">
    <property type="term" value="P:cell adhesion involved in single-species biofilm formation"/>
    <property type="evidence" value="ECO:0007669"/>
    <property type="project" value="TreeGrafter"/>
</dbReference>
<dbReference type="GO" id="GO:1902201">
    <property type="term" value="P:negative regulation of bacterial-type flagellum-dependent cell motility"/>
    <property type="evidence" value="ECO:0007669"/>
    <property type="project" value="TreeGrafter"/>
</dbReference>
<dbReference type="InterPro" id="IPR043128">
    <property type="entry name" value="Rev_trsase/Diguanyl_cyclase"/>
</dbReference>
<dbReference type="Pfam" id="PF20975">
    <property type="entry name" value="DGCcoil"/>
    <property type="match status" value="1"/>
</dbReference>
<dbReference type="PANTHER" id="PTHR45138">
    <property type="entry name" value="REGULATORY COMPONENTS OF SENSORY TRANSDUCTION SYSTEM"/>
    <property type="match status" value="1"/>
</dbReference>
<comment type="catalytic activity">
    <reaction evidence="2">
        <text>2 GTP = 3',3'-c-di-GMP + 2 diphosphate</text>
        <dbReference type="Rhea" id="RHEA:24898"/>
        <dbReference type="ChEBI" id="CHEBI:33019"/>
        <dbReference type="ChEBI" id="CHEBI:37565"/>
        <dbReference type="ChEBI" id="CHEBI:58805"/>
        <dbReference type="EC" id="2.7.7.65"/>
    </reaction>
</comment>
<organism evidence="4 5">
    <name type="scientific">Vibrio gazogenes DSM 21264 = NBRC 103151</name>
    <dbReference type="NCBI Taxonomy" id="1123492"/>
    <lineage>
        <taxon>Bacteria</taxon>
        <taxon>Pseudomonadati</taxon>
        <taxon>Pseudomonadota</taxon>
        <taxon>Gammaproteobacteria</taxon>
        <taxon>Vibrionales</taxon>
        <taxon>Vibrionaceae</taxon>
        <taxon>Vibrio</taxon>
    </lineage>
</organism>
<dbReference type="PANTHER" id="PTHR45138:SF9">
    <property type="entry name" value="DIGUANYLATE CYCLASE DGCM-RELATED"/>
    <property type="match status" value="1"/>
</dbReference>
<gene>
    <name evidence="4" type="ORF">SAMN02745781_02860</name>
</gene>
<dbReference type="NCBIfam" id="TIGR00254">
    <property type="entry name" value="GGDEF"/>
    <property type="match status" value="1"/>
</dbReference>
<feature type="domain" description="GGDEF" evidence="3">
    <location>
        <begin position="291"/>
        <end position="421"/>
    </location>
</feature>
<dbReference type="InterPro" id="IPR050469">
    <property type="entry name" value="Diguanylate_Cyclase"/>
</dbReference>
<dbReference type="InterPro" id="IPR029787">
    <property type="entry name" value="Nucleotide_cyclase"/>
</dbReference>
<protein>
    <recommendedName>
        <fullName evidence="1">diguanylate cyclase</fullName>
        <ecNumber evidence="1">2.7.7.65</ecNumber>
    </recommendedName>
</protein>
<dbReference type="SMART" id="SM00267">
    <property type="entry name" value="GGDEF"/>
    <property type="match status" value="1"/>
</dbReference>
<name>A0A1M5DGA7_VIBGA</name>
<evidence type="ECO:0000256" key="2">
    <source>
        <dbReference type="ARBA" id="ARBA00034247"/>
    </source>
</evidence>
<dbReference type="EC" id="2.7.7.65" evidence="1"/>
<dbReference type="Gene3D" id="3.30.70.270">
    <property type="match status" value="1"/>
</dbReference>
<accession>A0A1M5DGA7</accession>
<dbReference type="Proteomes" id="UP000184159">
    <property type="component" value="Unassembled WGS sequence"/>
</dbReference>